<dbReference type="AlphaFoldDB" id="A0A814KZP1"/>
<evidence type="ECO:0000313" key="2">
    <source>
        <dbReference type="EMBL" id="CAF1057503.1"/>
    </source>
</evidence>
<keyword evidence="1" id="KW-0472">Membrane</keyword>
<accession>A0A814KZP1</accession>
<dbReference type="Proteomes" id="UP000663864">
    <property type="component" value="Unassembled WGS sequence"/>
</dbReference>
<dbReference type="EMBL" id="CAJNOT010000695">
    <property type="protein sequence ID" value="CAF1057503.1"/>
    <property type="molecule type" value="Genomic_DNA"/>
</dbReference>
<feature type="transmembrane region" description="Helical" evidence="1">
    <location>
        <begin position="87"/>
        <end position="110"/>
    </location>
</feature>
<evidence type="ECO:0000313" key="3">
    <source>
        <dbReference type="Proteomes" id="UP000663864"/>
    </source>
</evidence>
<reference evidence="2" key="1">
    <citation type="submission" date="2021-02" db="EMBL/GenBank/DDBJ databases">
        <authorList>
            <person name="Nowell W R."/>
        </authorList>
    </citation>
    <scope>NUCLEOTIDE SEQUENCE</scope>
</reference>
<protein>
    <submittedName>
        <fullName evidence="2">Uncharacterized protein</fullName>
    </submittedName>
</protein>
<gene>
    <name evidence="2" type="ORF">ZHD862_LOCUS15388</name>
</gene>
<keyword evidence="1" id="KW-0812">Transmembrane</keyword>
<evidence type="ECO:0000256" key="1">
    <source>
        <dbReference type="SAM" id="Phobius"/>
    </source>
</evidence>
<sequence>MEENGWQFQTITFNSTFSRYTLAFSFMVGLENRTQDPTLNRTIHFALDNIELYDFNCSYVNDRLNPPTTTTSTPNVGVTPPPSKTGLTVGLILGLGIPGLIGIIIGGLYLKKRRDAYRLESFDVPMLSRGLRAAANRV</sequence>
<proteinExistence type="predicted"/>
<comment type="caution">
    <text evidence="2">The sequence shown here is derived from an EMBL/GenBank/DDBJ whole genome shotgun (WGS) entry which is preliminary data.</text>
</comment>
<keyword evidence="1" id="KW-1133">Transmembrane helix</keyword>
<organism evidence="2 3">
    <name type="scientific">Rotaria sordida</name>
    <dbReference type="NCBI Taxonomy" id="392033"/>
    <lineage>
        <taxon>Eukaryota</taxon>
        <taxon>Metazoa</taxon>
        <taxon>Spiralia</taxon>
        <taxon>Gnathifera</taxon>
        <taxon>Rotifera</taxon>
        <taxon>Eurotatoria</taxon>
        <taxon>Bdelloidea</taxon>
        <taxon>Philodinida</taxon>
        <taxon>Philodinidae</taxon>
        <taxon>Rotaria</taxon>
    </lineage>
</organism>
<name>A0A814KZP1_9BILA</name>